<dbReference type="PROSITE" id="PS00092">
    <property type="entry name" value="N6_MTASE"/>
    <property type="match status" value="1"/>
</dbReference>
<dbReference type="GO" id="GO:0008170">
    <property type="term" value="F:N-methyltransferase activity"/>
    <property type="evidence" value="ECO:0007669"/>
    <property type="project" value="InterPro"/>
</dbReference>
<evidence type="ECO:0000256" key="3">
    <source>
        <dbReference type="ARBA" id="ARBA00022679"/>
    </source>
</evidence>
<dbReference type="InterPro" id="IPR001091">
    <property type="entry name" value="RM_Methyltransferase"/>
</dbReference>
<dbReference type="Gene3D" id="3.40.50.150">
    <property type="entry name" value="Vaccinia Virus protein VP39"/>
    <property type="match status" value="1"/>
</dbReference>
<dbReference type="OrthoDB" id="9800801at2"/>
<sequence length="989" mass="116350">MSNYQKLQNVLTEIFQLDKAELDFGIYRIMNQKRSDVEEFLTQKLPLQVRTILEKNNNGDTAQLQKELDQTIKQIKDLGMDPENSPKVQELKNKIQNGTSIDALEQDVFSHLASFFKRYYQGGDFISLRRYKKDVYAIPYEGEEVKLHWANHDQYYIKTSEYLKNYAFKLSGNKTVKFELKEASTEQNNNKAQKNKERRFALYEEEPVTIDGDTLYINFTYELHKKSVKQDKLLSKALKTLSGKIPKDFQEVLSLKPTDKNKKRTLLEKHLNDYTARNSFDYFIHKDLGGFLRRELDFYIKNEVLYIDDINTDNEIAFTEQLSKIKALKETAEKIILFLEQLENFQKRLWLKKKFVVNSNYCITLDLIPQEFHPEIFNNKEQLNAWKELFGFAPKLVEDLKTEKFLQIDTKFFENDFKYKILSVFDNLDEQSNGLLVNSENFQALSLLNKKYSDQVTNIYTDPPYNAKSSEILYKNTFKHSSWNSFMQNRIEASYNFLSKNGIFEIAIDDYELNNLWLVCNDIFGQDNLIANVVVIHNPRGRNDDKFFGTAHEYMLTFAVDRDIAAIKNFKPTEDHIKQYNKEDDISPYALTGYMRTGNNSNRHERPNLFYPIYINPETKKLSLENFDGSVEIKPINSDGDEKTWRWSQDTFELKKDTEIYVSKKGDEWKLQKKRRFLGEGKKAKTIWHDPRYDASTNGIMLMKSLFNDVSLFSYPKSIYTVFDALAVSTEKDALVLDYFAGSATTGHAIIKLNREDKGSRKYIQIEMGEYFNSVTKPRMQKVIYSDSWKNGKPQDKNGISQIFKYMSLESYEDSLNNLVLNKSESQQKLLNGNEDVKEEYILKYMLDVESREHLLNIQAFQNPFDYKLKIIENNELISTNIDLIETFNYLIGLHVKRIQQIGHYVTVEGFNNKEEKILIIWRNLQETNNEDLERFIKKLDINVLDGEYDTIYINGDNTLSNLKREEDTWKVMLTEEIFFNEMFDVKDV</sequence>
<dbReference type="Pfam" id="PF01555">
    <property type="entry name" value="N6_N4_Mtase"/>
    <property type="match status" value="1"/>
</dbReference>
<dbReference type="GO" id="GO:0003677">
    <property type="term" value="F:DNA binding"/>
    <property type="evidence" value="ECO:0007669"/>
    <property type="project" value="InterPro"/>
</dbReference>
<dbReference type="SUPFAM" id="SSF53335">
    <property type="entry name" value="S-adenosyl-L-methionine-dependent methyltransferases"/>
    <property type="match status" value="1"/>
</dbReference>
<dbReference type="Proteomes" id="UP000182510">
    <property type="component" value="Chromosome"/>
</dbReference>
<reference evidence="5 6" key="1">
    <citation type="submission" date="2016-11" db="EMBL/GenBank/DDBJ databases">
        <title>Gramella sp. LPB0144 isolated from marine environment.</title>
        <authorList>
            <person name="Kim E."/>
            <person name="Yi H."/>
        </authorList>
    </citation>
    <scope>NUCLEOTIDE SEQUENCE [LARGE SCALE GENOMIC DNA]</scope>
    <source>
        <strain evidence="5 6">LPB0144</strain>
    </source>
</reference>
<gene>
    <name evidence="5" type="ORF">LPB144_00710</name>
</gene>
<accession>A0A1L3J1L7</accession>
<evidence type="ECO:0000259" key="4">
    <source>
        <dbReference type="Pfam" id="PF01555"/>
    </source>
</evidence>
<proteinExistence type="inferred from homology"/>
<dbReference type="InterPro" id="IPR029063">
    <property type="entry name" value="SAM-dependent_MTases_sf"/>
</dbReference>
<organism evidence="5 6">
    <name type="scientific">Christiangramia salexigens</name>
    <dbReference type="NCBI Taxonomy" id="1913577"/>
    <lineage>
        <taxon>Bacteria</taxon>
        <taxon>Pseudomonadati</taxon>
        <taxon>Bacteroidota</taxon>
        <taxon>Flavobacteriia</taxon>
        <taxon>Flavobacteriales</taxon>
        <taxon>Flavobacteriaceae</taxon>
        <taxon>Christiangramia</taxon>
    </lineage>
</organism>
<dbReference type="PRINTS" id="PR00508">
    <property type="entry name" value="S21N4MTFRASE"/>
</dbReference>
<evidence type="ECO:0000313" key="5">
    <source>
        <dbReference type="EMBL" id="APG59011.1"/>
    </source>
</evidence>
<dbReference type="GO" id="GO:0032259">
    <property type="term" value="P:methylation"/>
    <property type="evidence" value="ECO:0007669"/>
    <property type="project" value="UniProtKB-KW"/>
</dbReference>
<protein>
    <recommendedName>
        <fullName evidence="4">DNA methylase N-4/N-6 domain-containing protein</fullName>
    </recommendedName>
</protein>
<comment type="similarity">
    <text evidence="1">Belongs to the N(4)/N(6)-methyltransferase family.</text>
</comment>
<keyword evidence="2" id="KW-0489">Methyltransferase</keyword>
<evidence type="ECO:0000313" key="6">
    <source>
        <dbReference type="Proteomes" id="UP000182510"/>
    </source>
</evidence>
<keyword evidence="6" id="KW-1185">Reference proteome</keyword>
<keyword evidence="3" id="KW-0808">Transferase</keyword>
<evidence type="ECO:0000256" key="1">
    <source>
        <dbReference type="ARBA" id="ARBA00006594"/>
    </source>
</evidence>
<dbReference type="InterPro" id="IPR002941">
    <property type="entry name" value="DNA_methylase_N4/N6"/>
</dbReference>
<dbReference type="RefSeq" id="WP_072551666.1">
    <property type="nucleotide sequence ID" value="NZ_CP018153.1"/>
</dbReference>
<name>A0A1L3J1L7_9FLAO</name>
<dbReference type="REBASE" id="173511">
    <property type="entry name" value="M.Gsp144ORF710P"/>
</dbReference>
<dbReference type="KEGG" id="grl:LPB144_00710"/>
<dbReference type="InterPro" id="IPR002052">
    <property type="entry name" value="DNA_methylase_N6_adenine_CS"/>
</dbReference>
<dbReference type="AlphaFoldDB" id="A0A1L3J1L7"/>
<dbReference type="EMBL" id="CP018153">
    <property type="protein sequence ID" value="APG59011.1"/>
    <property type="molecule type" value="Genomic_DNA"/>
</dbReference>
<feature type="domain" description="DNA methylase N-4/N-6" evidence="4">
    <location>
        <begin position="459"/>
        <end position="772"/>
    </location>
</feature>
<dbReference type="STRING" id="1913577.LPB144_00710"/>
<evidence type="ECO:0000256" key="2">
    <source>
        <dbReference type="ARBA" id="ARBA00022603"/>
    </source>
</evidence>